<protein>
    <submittedName>
        <fullName evidence="2">Uncharacterized protein</fullName>
    </submittedName>
</protein>
<feature type="region of interest" description="Disordered" evidence="1">
    <location>
        <begin position="776"/>
        <end position="810"/>
    </location>
</feature>
<dbReference type="Proteomes" id="UP001140091">
    <property type="component" value="Unassembled WGS sequence"/>
</dbReference>
<feature type="compositionally biased region" description="Basic and acidic residues" evidence="1">
    <location>
        <begin position="1"/>
        <end position="18"/>
    </location>
</feature>
<comment type="caution">
    <text evidence="2">The sequence shown here is derived from an EMBL/GenBank/DDBJ whole genome shotgun (WGS) entry which is preliminary data.</text>
</comment>
<feature type="region of interest" description="Disordered" evidence="1">
    <location>
        <begin position="1"/>
        <end position="30"/>
    </location>
</feature>
<proteinExistence type="predicted"/>
<feature type="compositionally biased region" description="Polar residues" evidence="1">
    <location>
        <begin position="20"/>
        <end position="29"/>
    </location>
</feature>
<dbReference type="AlphaFoldDB" id="A0A9W8MC90"/>
<keyword evidence="3" id="KW-1185">Reference proteome</keyword>
<evidence type="ECO:0000313" key="3">
    <source>
        <dbReference type="Proteomes" id="UP001140091"/>
    </source>
</evidence>
<accession>A0A9W8MC90</accession>
<evidence type="ECO:0000256" key="1">
    <source>
        <dbReference type="SAM" id="MobiDB-lite"/>
    </source>
</evidence>
<dbReference type="OrthoDB" id="124582at2759"/>
<organism evidence="2 3">
    <name type="scientific">Candolleomyces eurysporus</name>
    <dbReference type="NCBI Taxonomy" id="2828524"/>
    <lineage>
        <taxon>Eukaryota</taxon>
        <taxon>Fungi</taxon>
        <taxon>Dikarya</taxon>
        <taxon>Basidiomycota</taxon>
        <taxon>Agaricomycotina</taxon>
        <taxon>Agaricomycetes</taxon>
        <taxon>Agaricomycetidae</taxon>
        <taxon>Agaricales</taxon>
        <taxon>Agaricineae</taxon>
        <taxon>Psathyrellaceae</taxon>
        <taxon>Candolleomyces</taxon>
    </lineage>
</organism>
<gene>
    <name evidence="2" type="ORF">H1R20_g10403</name>
</gene>
<dbReference type="PANTHER" id="PTHR33099:SF11">
    <property type="entry name" value="FE2OG DIOXYGENASE DOMAIN-CONTAINING PROTEIN"/>
    <property type="match status" value="1"/>
</dbReference>
<reference evidence="2" key="1">
    <citation type="submission" date="2022-06" db="EMBL/GenBank/DDBJ databases">
        <title>Genome Sequence of Candolleomyces eurysporus.</title>
        <authorList>
            <person name="Buettner E."/>
        </authorList>
    </citation>
    <scope>NUCLEOTIDE SEQUENCE</scope>
    <source>
        <strain evidence="2">VTCC 930004</strain>
    </source>
</reference>
<name>A0A9W8MC90_9AGAR</name>
<dbReference type="EMBL" id="JANBPK010001049">
    <property type="protein sequence ID" value="KAJ2926690.1"/>
    <property type="molecule type" value="Genomic_DNA"/>
</dbReference>
<feature type="non-terminal residue" evidence="2">
    <location>
        <position position="1"/>
    </location>
</feature>
<evidence type="ECO:0000313" key="2">
    <source>
        <dbReference type="EMBL" id="KAJ2926690.1"/>
    </source>
</evidence>
<dbReference type="PANTHER" id="PTHR33099">
    <property type="entry name" value="FE2OG DIOXYGENASE DOMAIN-CONTAINING PROTEIN"/>
    <property type="match status" value="1"/>
</dbReference>
<sequence length="810" mass="89276">MTFHAARFDRNEEFKEPCDTESSTDTDSVLSDGEDLKADFEDALSFKVSSNYSYFHSHTDPCAPNPGLKIEGVGTISLPLSERDAQAIISVATPIRVGEEEEGVGGAWEIEATNVDLQNANWDSYLATNAILAACETLGVGQLTGVKPQCDLDKLVLLGASESQFVLHQEGFHTEGIFATIAVILSSSFEGGQVHVSHGEQDFLIDVSNNSAFGTSILAWYNEAALKILPVTSGYRLALMYNLIHSSSDSPQPSLDHPPVDPSESLPNVFRKWKEGKYRQMPSSQVLACPLSNNYREPDLKHGVSILEGSDADKVEYILPLAEKYDFTVCLANLESNTAEYTSPLKTELESYSVFNLVCLTADRDPCFDGLDISDDSIVLDKDIAPQLTVSDRLTQRTILLIFRDKDEPSIAISSQGIEETLRKIKHEPQILNAKQIAYAVLSNLPQAKSEIDDPRCNEQLRTSAARDLMDWAVSWRDVTLWTGAFPHSGGTLKFICNELRKALHVFGVESIHDSIADLLTRIPQLQNRIRVIEVVVPFLSDEVGPRWADSTMGSALSLYQEANIEDIPVLLEFAKRRFGLGFICDRQDLSDILHFTVELTYFSLPAVSVIPNTLHQLQSSMCSFFVALADGLHQNRASFAPATSSNKPQVTGDAVQPSVEEAIRQSLSAAILTSGLTLPRNDPQYLDLDGIFGMVDICFAVNDLESATPLFNAILQSTTDLKTAESFDKFYTPLLSRIKSTIHGYGSHVTHEPFATFLRNVITLYLTNILPPPAPKRPKAGYGIEQKTSSGEADKRESVRVSFVSYDTE</sequence>